<proteinExistence type="predicted"/>
<evidence type="ECO:0000256" key="1">
    <source>
        <dbReference type="ARBA" id="ARBA00022737"/>
    </source>
</evidence>
<dbReference type="InterPro" id="IPR052025">
    <property type="entry name" value="Xyloglucanase_GH74"/>
</dbReference>
<evidence type="ECO:0000259" key="3">
    <source>
        <dbReference type="PROSITE" id="PS50222"/>
    </source>
</evidence>
<feature type="region of interest" description="Disordered" evidence="2">
    <location>
        <begin position="1"/>
        <end position="29"/>
    </location>
</feature>
<dbReference type="PANTHER" id="PTHR43739">
    <property type="entry name" value="XYLOGLUCANASE (EUROFUNG)"/>
    <property type="match status" value="1"/>
</dbReference>
<dbReference type="PANTHER" id="PTHR43739:SF5">
    <property type="entry name" value="EXO-ALPHA-SIALIDASE"/>
    <property type="match status" value="1"/>
</dbReference>
<dbReference type="InterPro" id="IPR031778">
    <property type="entry name" value="Sortilin_N"/>
</dbReference>
<dbReference type="GO" id="GO:0010411">
    <property type="term" value="P:xyloglucan metabolic process"/>
    <property type="evidence" value="ECO:0007669"/>
    <property type="project" value="TreeGrafter"/>
</dbReference>
<protein>
    <recommendedName>
        <fullName evidence="3">EF-hand domain-containing protein</fullName>
    </recommendedName>
</protein>
<reference evidence="5" key="1">
    <citation type="submission" date="2016-10" db="EMBL/GenBank/DDBJ databases">
        <authorList>
            <person name="Varghese N."/>
            <person name="Submissions S."/>
        </authorList>
    </citation>
    <scope>NUCLEOTIDE SEQUENCE [LARGE SCALE GENOMIC DNA]</scope>
    <source>
        <strain evidence="5">DSM 25055</strain>
    </source>
</reference>
<dbReference type="GO" id="GO:0005509">
    <property type="term" value="F:calcium ion binding"/>
    <property type="evidence" value="ECO:0007669"/>
    <property type="project" value="InterPro"/>
</dbReference>
<dbReference type="PROSITE" id="PS00018">
    <property type="entry name" value="EF_HAND_1"/>
    <property type="match status" value="1"/>
</dbReference>
<dbReference type="EMBL" id="FOFD01000003">
    <property type="protein sequence ID" value="SEQ73423.1"/>
    <property type="molecule type" value="Genomic_DNA"/>
</dbReference>
<dbReference type="InterPro" id="IPR006311">
    <property type="entry name" value="TAT_signal"/>
</dbReference>
<dbReference type="PROSITE" id="PS50222">
    <property type="entry name" value="EF_HAND_2"/>
    <property type="match status" value="1"/>
</dbReference>
<dbReference type="Proteomes" id="UP000199114">
    <property type="component" value="Unassembled WGS sequence"/>
</dbReference>
<feature type="region of interest" description="Disordered" evidence="2">
    <location>
        <begin position="213"/>
        <end position="232"/>
    </location>
</feature>
<dbReference type="AlphaFoldDB" id="A0A1H9IFQ3"/>
<dbReference type="Gene3D" id="2.130.10.10">
    <property type="entry name" value="YVTN repeat-like/Quinoprotein amine dehydrogenase"/>
    <property type="match status" value="4"/>
</dbReference>
<evidence type="ECO:0000313" key="5">
    <source>
        <dbReference type="Proteomes" id="UP000199114"/>
    </source>
</evidence>
<accession>A0A1H9IFQ3</accession>
<dbReference type="InterPro" id="IPR002048">
    <property type="entry name" value="EF_hand_dom"/>
</dbReference>
<organism evidence="4 5">
    <name type="scientific">Natrinema salaciae</name>
    <dbReference type="NCBI Taxonomy" id="1186196"/>
    <lineage>
        <taxon>Archaea</taxon>
        <taxon>Methanobacteriati</taxon>
        <taxon>Methanobacteriota</taxon>
        <taxon>Stenosarchaea group</taxon>
        <taxon>Halobacteria</taxon>
        <taxon>Halobacteriales</taxon>
        <taxon>Natrialbaceae</taxon>
        <taxon>Natrinema</taxon>
    </lineage>
</organism>
<dbReference type="STRING" id="1186196.SAMN04489841_2218"/>
<dbReference type="InterPro" id="IPR015943">
    <property type="entry name" value="WD40/YVTN_repeat-like_dom_sf"/>
</dbReference>
<gene>
    <name evidence="4" type="ORF">SAMN04489841_2218</name>
</gene>
<keyword evidence="5" id="KW-1185">Reference proteome</keyword>
<evidence type="ECO:0000256" key="2">
    <source>
        <dbReference type="SAM" id="MobiDB-lite"/>
    </source>
</evidence>
<dbReference type="InterPro" id="IPR018247">
    <property type="entry name" value="EF_Hand_1_Ca_BS"/>
</dbReference>
<name>A0A1H9IFQ3_9EURY</name>
<feature type="domain" description="EF-hand" evidence="3">
    <location>
        <begin position="804"/>
        <end position="836"/>
    </location>
</feature>
<dbReference type="CDD" id="cd15482">
    <property type="entry name" value="Sialidase_non-viral"/>
    <property type="match status" value="2"/>
</dbReference>
<feature type="compositionally biased region" description="Polar residues" evidence="2">
    <location>
        <begin position="221"/>
        <end position="231"/>
    </location>
</feature>
<dbReference type="SUPFAM" id="SSF110296">
    <property type="entry name" value="Oligoxyloglucan reducing end-specific cellobiohydrolase"/>
    <property type="match status" value="2"/>
</dbReference>
<dbReference type="OrthoDB" id="197823at2157"/>
<dbReference type="PROSITE" id="PS51318">
    <property type="entry name" value="TAT"/>
    <property type="match status" value="1"/>
</dbReference>
<dbReference type="Pfam" id="PF15902">
    <property type="entry name" value="Sortilin-Vps10"/>
    <property type="match status" value="1"/>
</dbReference>
<keyword evidence="1" id="KW-0677">Repeat</keyword>
<sequence>MTTDTTFDGENIDELRSNDTPTGTKRSPRRRDVLEGVAVGAGVLGLSLGTTPTGARTNGAAAAATQASCEYLGPETDPDTGMPRYGDWTHSKIGAGGQVENAFTTPANPCTVYATTDVGGTWRSDDRGETWYIFHRGDGTRGLSVHPADEDIVVHAKSDGVWRTEDGGDSWSHVLETSFKPNGTYRWAGETIARKPDDDDVLMTAPHNDTVYRSTDGGRTWSATDTPSNVHGTDVKWDPTNPDTAYLCARPDGDDTTGGFWKSTDGGESWTRLHYGPEGPIEFHPDPETDALYGFYEHGPYVKRSTDGGESWSAFDDGLPDAQFKVSGVNDGEIYALTGKASDVAYDIFTLPAGGSSWSRHSKITGDDLDTSGWFWEDFGPYNAQGIAFNREDPDEWYIAGTYALYKTEDGGQTARYSSHGLEEMVPFDVKSDPRNDRLYAGFADSGFVRLRDHGKQWDVHNEVSFHAVTHHDYADTNPDYLVCTTALYSGGSRSGTIFISEDAGETWRQSELNGLEHVVPDDAPSWAPTQLQAPAGVSIDPTDSEHVVVAIGDDVAYRSRDGGESWSKIGGPDPAIGPSHFARNFWVGRNQLALSGDGSMVTATNYVEGESPHYFDPETETWNEIDELADTAGVAWHVTADPNTEGRFLLTVALPFSSTEDWSGALWESTDGGKSWSKIYDRPCAAATFDPNDPDRVAAFPAREVPIVSTDGGDTWTKLDSALPAARQEGNHKTLAFSGSNLVVGVGGISILWIDLDGTGDGEETIQVGEYEARDPDGDGLYDDVDGDGQTTHADVDAFYEHLESDGVQQNAERFDFDDNGRVGFSDVLDLLRRI</sequence>
<evidence type="ECO:0000313" key="4">
    <source>
        <dbReference type="EMBL" id="SEQ73423.1"/>
    </source>
</evidence>
<dbReference type="RefSeq" id="WP_090617433.1">
    <property type="nucleotide sequence ID" value="NZ_FOFD01000003.1"/>
</dbReference>